<evidence type="ECO:0000313" key="2">
    <source>
        <dbReference type="EMBL" id="OAY24674.1"/>
    </source>
</evidence>
<evidence type="ECO:0000259" key="1">
    <source>
        <dbReference type="Pfam" id="PF14392"/>
    </source>
</evidence>
<gene>
    <name evidence="2" type="ORF">MANES_17G034400</name>
</gene>
<name>A0A2C9U4L8_MANES</name>
<organism evidence="2">
    <name type="scientific">Manihot esculenta</name>
    <name type="common">Cassava</name>
    <name type="synonym">Jatropha manihot</name>
    <dbReference type="NCBI Taxonomy" id="3983"/>
    <lineage>
        <taxon>Eukaryota</taxon>
        <taxon>Viridiplantae</taxon>
        <taxon>Streptophyta</taxon>
        <taxon>Embryophyta</taxon>
        <taxon>Tracheophyta</taxon>
        <taxon>Spermatophyta</taxon>
        <taxon>Magnoliopsida</taxon>
        <taxon>eudicotyledons</taxon>
        <taxon>Gunneridae</taxon>
        <taxon>Pentapetalae</taxon>
        <taxon>rosids</taxon>
        <taxon>fabids</taxon>
        <taxon>Malpighiales</taxon>
        <taxon>Euphorbiaceae</taxon>
        <taxon>Crotonoideae</taxon>
        <taxon>Manihoteae</taxon>
        <taxon>Manihot</taxon>
    </lineage>
</organism>
<protein>
    <recommendedName>
        <fullName evidence="1">Zinc knuckle CX2CX4HX4C domain-containing protein</fullName>
    </recommendedName>
</protein>
<dbReference type="SUPFAM" id="SSF56219">
    <property type="entry name" value="DNase I-like"/>
    <property type="match status" value="1"/>
</dbReference>
<sequence>MPKGDWTWVHFRYEKMPNFCFFYGIIGIADRYCKKLFLTPGVTKEQFAYGPWMRAENRRKARIKAKDKGLALLPNVHGVDSLNEKASMEVDPIDDVDEEGLILTNPKRRRHDDDGRREFLVQYGYLTNQKTCVGQDLEHRPAHHYEFPMLELFGGLALLWKERGMCSLLGYNTNYIDVKVSVPGTPCFRFPGFYGLPERHRRPGDFNDKLAYGDKLGRVQQPIWLIQGFQQAVEYYGLHDLGFVGNKYTWERGRTIVDWIRERLDRALASNRWWQLLISNPTVYNLETAKSDHSAIFASLGLAVIQYAPKQFFFENSWLKEIDDHRAVQEAWNVGKGSNIQEQIRCCGEHLASWGRMKRNQFRDKLRQCKSQMERYKQSSNPDHIQLYRIAKDAYV</sequence>
<dbReference type="AlphaFoldDB" id="A0A2C9U4L8"/>
<dbReference type="Gene3D" id="3.60.10.10">
    <property type="entry name" value="Endonuclease/exonuclease/phosphatase"/>
    <property type="match status" value="1"/>
</dbReference>
<accession>A0A2C9U4L8</accession>
<proteinExistence type="predicted"/>
<reference evidence="2" key="1">
    <citation type="submission" date="2016-02" db="EMBL/GenBank/DDBJ databases">
        <title>WGS assembly of Manihot esculenta.</title>
        <authorList>
            <person name="Bredeson J.V."/>
            <person name="Prochnik S.E."/>
            <person name="Lyons J.B."/>
            <person name="Schmutz J."/>
            <person name="Grimwood J."/>
            <person name="Vrebalov J."/>
            <person name="Bart R.S."/>
            <person name="Amuge T."/>
            <person name="Ferguson M.E."/>
            <person name="Green R."/>
            <person name="Putnam N."/>
            <person name="Stites J."/>
            <person name="Rounsley S."/>
            <person name="Rokhsar D.S."/>
        </authorList>
    </citation>
    <scope>NUCLEOTIDE SEQUENCE [LARGE SCALE GENOMIC DNA]</scope>
    <source>
        <tissue evidence="2">Leaf</tissue>
    </source>
</reference>
<dbReference type="InterPro" id="IPR025836">
    <property type="entry name" value="Zn_knuckle_CX2CX4HX4C"/>
</dbReference>
<dbReference type="PANTHER" id="PTHR33710:SF73">
    <property type="entry name" value="ZINC KNUCKLE CX2CX4HX4C DOMAIN-CONTAINING PROTEIN"/>
    <property type="match status" value="1"/>
</dbReference>
<dbReference type="EMBL" id="CM004403">
    <property type="protein sequence ID" value="OAY24674.1"/>
    <property type="molecule type" value="Genomic_DNA"/>
</dbReference>
<dbReference type="InterPro" id="IPR036691">
    <property type="entry name" value="Endo/exonu/phosph_ase_sf"/>
</dbReference>
<feature type="domain" description="Zinc knuckle CX2CX4HX4C" evidence="1">
    <location>
        <begin position="1"/>
        <end position="35"/>
    </location>
</feature>
<dbReference type="PANTHER" id="PTHR33710">
    <property type="entry name" value="BNAC02G09200D PROTEIN"/>
    <property type="match status" value="1"/>
</dbReference>
<dbReference type="Pfam" id="PF14392">
    <property type="entry name" value="zf-CCHC_4"/>
    <property type="match status" value="1"/>
</dbReference>